<evidence type="ECO:0000313" key="2">
    <source>
        <dbReference type="Proteomes" id="UP000034774"/>
    </source>
</evidence>
<gene>
    <name evidence="1" type="ORF">UT17_C0002G0227</name>
</gene>
<reference evidence="1 2" key="1">
    <citation type="journal article" date="2015" name="Nature">
        <title>rRNA introns, odd ribosomes, and small enigmatic genomes across a large radiation of phyla.</title>
        <authorList>
            <person name="Brown C.T."/>
            <person name="Hug L.A."/>
            <person name="Thomas B.C."/>
            <person name="Sharon I."/>
            <person name="Castelle C.J."/>
            <person name="Singh A."/>
            <person name="Wilkins M.J."/>
            <person name="Williams K.H."/>
            <person name="Banfield J.F."/>
        </authorList>
    </citation>
    <scope>NUCLEOTIDE SEQUENCE [LARGE SCALE GENOMIC DNA]</scope>
</reference>
<dbReference type="NCBIfam" id="TIGR04258">
    <property type="entry name" value="4helix_suffix"/>
    <property type="match status" value="1"/>
</dbReference>
<name>A0A0G0P349_9BACT</name>
<protein>
    <recommendedName>
        <fullName evidence="3">Four helix bundle protein</fullName>
    </recommendedName>
</protein>
<dbReference type="SUPFAM" id="SSF158446">
    <property type="entry name" value="IVS-encoded protein-like"/>
    <property type="match status" value="1"/>
</dbReference>
<dbReference type="AlphaFoldDB" id="A0A0G0P349"/>
<dbReference type="InterPro" id="IPR012657">
    <property type="entry name" value="23S_rRNA-intervening_sequence"/>
</dbReference>
<dbReference type="EMBL" id="LBVU01000002">
    <property type="protein sequence ID" value="KKQ92564.1"/>
    <property type="molecule type" value="Genomic_DNA"/>
</dbReference>
<dbReference type="InterPro" id="IPR036583">
    <property type="entry name" value="23S_rRNA_IVS_sf"/>
</dbReference>
<evidence type="ECO:0008006" key="3">
    <source>
        <dbReference type="Google" id="ProtNLM"/>
    </source>
</evidence>
<dbReference type="Proteomes" id="UP000034774">
    <property type="component" value="Unassembled WGS sequence"/>
</dbReference>
<accession>A0A0G0P349</accession>
<dbReference type="InterPro" id="IPR026354">
    <property type="entry name" value="4helix_suffix_dom"/>
</dbReference>
<dbReference type="STRING" id="1618572.UT17_C0002G0227"/>
<dbReference type="PATRIC" id="fig|1618572.3.peg.394"/>
<organism evidence="1 2">
    <name type="scientific">Candidatus Woesebacteria bacterium GW2011_GWB1_39_10</name>
    <dbReference type="NCBI Taxonomy" id="1618572"/>
    <lineage>
        <taxon>Bacteria</taxon>
        <taxon>Candidatus Woeseibacteriota</taxon>
    </lineage>
</organism>
<proteinExistence type="predicted"/>
<dbReference type="NCBIfam" id="TIGR02436">
    <property type="entry name" value="four helix bundle protein"/>
    <property type="match status" value="1"/>
</dbReference>
<sequence>MPTSRPGYEYLSAYTLGKVIQDLTVEFSNKYIDYKSRTHDQMVQAARSNCQNVAEGFSNPSLKGYIKLAGIAYGSNEELTKDYQDFLRQHNLPIWGKNNEKVRVFREFRAFWTSPTSLNTPKPPNTPTEFANMLLTFCNMEGFLLKKLVASLLEKHEKEGGLTEELYRKRVEYRKDHS</sequence>
<evidence type="ECO:0000313" key="1">
    <source>
        <dbReference type="EMBL" id="KKQ92564.1"/>
    </source>
</evidence>
<comment type="caution">
    <text evidence="1">The sequence shown here is derived from an EMBL/GenBank/DDBJ whole genome shotgun (WGS) entry which is preliminary data.</text>
</comment>
<dbReference type="Gene3D" id="1.20.1440.60">
    <property type="entry name" value="23S rRNA-intervening sequence"/>
    <property type="match status" value="1"/>
</dbReference>